<evidence type="ECO:0000256" key="6">
    <source>
        <dbReference type="ARBA" id="ARBA00023128"/>
    </source>
</evidence>
<feature type="domain" description="Mitochondrial outer membrane transport complex Sam37/metaxin N-terminal" evidence="8">
    <location>
        <begin position="32"/>
        <end position="162"/>
    </location>
</feature>
<evidence type="ECO:0000313" key="10">
    <source>
        <dbReference type="EMBL" id="KZO97863.1"/>
    </source>
</evidence>
<dbReference type="CDD" id="cd03054">
    <property type="entry name" value="GST_N_Metaxin"/>
    <property type="match status" value="1"/>
</dbReference>
<dbReference type="EMBL" id="KV417278">
    <property type="protein sequence ID" value="KZO97863.1"/>
    <property type="molecule type" value="Genomic_DNA"/>
</dbReference>
<dbReference type="OrthoDB" id="5835136at2759"/>
<evidence type="ECO:0000256" key="2">
    <source>
        <dbReference type="ARBA" id="ARBA00009170"/>
    </source>
</evidence>
<comment type="similarity">
    <text evidence="2">Belongs to the metaxin family.</text>
</comment>
<dbReference type="GO" id="GO:0015031">
    <property type="term" value="P:protein transport"/>
    <property type="evidence" value="ECO:0007669"/>
    <property type="project" value="UniProtKB-KW"/>
</dbReference>
<evidence type="ECO:0000313" key="11">
    <source>
        <dbReference type="Proteomes" id="UP000076738"/>
    </source>
</evidence>
<keyword evidence="11" id="KW-1185">Reference proteome</keyword>
<keyword evidence="7" id="KW-0472">Membrane</keyword>
<evidence type="ECO:0008006" key="12">
    <source>
        <dbReference type="Google" id="ProtNLM"/>
    </source>
</evidence>
<dbReference type="SUPFAM" id="SSF47616">
    <property type="entry name" value="GST C-terminal domain-like"/>
    <property type="match status" value="1"/>
</dbReference>
<reference evidence="10 11" key="1">
    <citation type="journal article" date="2016" name="Mol. Biol. Evol.">
        <title>Comparative Genomics of Early-Diverging Mushroom-Forming Fungi Provides Insights into the Origins of Lignocellulose Decay Capabilities.</title>
        <authorList>
            <person name="Nagy L.G."/>
            <person name="Riley R."/>
            <person name="Tritt A."/>
            <person name="Adam C."/>
            <person name="Daum C."/>
            <person name="Floudas D."/>
            <person name="Sun H."/>
            <person name="Yadav J.S."/>
            <person name="Pangilinan J."/>
            <person name="Larsson K.H."/>
            <person name="Matsuura K."/>
            <person name="Barry K."/>
            <person name="Labutti K."/>
            <person name="Kuo R."/>
            <person name="Ohm R.A."/>
            <person name="Bhattacharya S.S."/>
            <person name="Shirouzu T."/>
            <person name="Yoshinaga Y."/>
            <person name="Martin F.M."/>
            <person name="Grigoriev I.V."/>
            <person name="Hibbett D.S."/>
        </authorList>
    </citation>
    <scope>NUCLEOTIDE SEQUENCE [LARGE SCALE GENOMIC DNA]</scope>
    <source>
        <strain evidence="10 11">TUFC12733</strain>
    </source>
</reference>
<keyword evidence="5" id="KW-0653">Protein transport</keyword>
<feature type="domain" description="Metaxin glutathione S-transferase" evidence="9">
    <location>
        <begin position="216"/>
        <end position="276"/>
    </location>
</feature>
<comment type="subcellular location">
    <subcellularLocation>
        <location evidence="1">Mitochondrion outer membrane</location>
    </subcellularLocation>
</comment>
<dbReference type="InterPro" id="IPR033468">
    <property type="entry name" value="Metaxin_GST"/>
</dbReference>
<keyword evidence="4" id="KW-1000">Mitochondrion outer membrane</keyword>
<sequence>MDVDEKATVNPRPLVLYIWPHAWSLPSTDAHSIAALLFLHQHFPGKYSIVECSDPDLSPSGTLPFLAHYVHAVAPLAEIVAYLSTLDPITLTPTRGVTVDQGLTPHEKQETVAWKAYMDSNLGNLLSLVLYADLPNYLQLTRPALARHMPFPTRYYVPARLRKEHTGKLERLGWGVAEAEVEEETRNHPAHRGGGPGELRRAFEGEKHKERAGPILDDLARLLGSREYIFQDRPTLLDIYLASYLSLLTLPPFPDNHISGLIRASHSALFTHTHRILALLPQARETLPFLPSPQPALLAPLTRTLSSIPLLLPLLKARVKKPTDSKLTEAESEAAAEQMADSGRFSLGNILYGSLALGTLFAVAVARGWVNPSLPDVDVDAGEDFLTEGMFDTPGNAEIEVVIEEVTLGTTE</sequence>
<dbReference type="Pfam" id="PF10568">
    <property type="entry name" value="Tom37"/>
    <property type="match status" value="1"/>
</dbReference>
<dbReference type="PANTHER" id="PTHR12289:SF41">
    <property type="entry name" value="FAILED AXON CONNECTIONS-RELATED"/>
    <property type="match status" value="1"/>
</dbReference>
<name>A0A167NM78_CALVF</name>
<keyword evidence="3" id="KW-0813">Transport</keyword>
<evidence type="ECO:0000256" key="1">
    <source>
        <dbReference type="ARBA" id="ARBA00004294"/>
    </source>
</evidence>
<protein>
    <recommendedName>
        <fullName evidence="12">Mitochondrial outer membrane transport complex Sam37/metaxin N-terminal domain-containing protein</fullName>
    </recommendedName>
</protein>
<dbReference type="InterPro" id="IPR050931">
    <property type="entry name" value="Mito_Protein_Transport_Metaxin"/>
</dbReference>
<dbReference type="STRING" id="1330018.A0A167NM78"/>
<evidence type="ECO:0000259" key="8">
    <source>
        <dbReference type="Pfam" id="PF10568"/>
    </source>
</evidence>
<keyword evidence="6" id="KW-0496">Mitochondrion</keyword>
<dbReference type="InterPro" id="IPR019564">
    <property type="entry name" value="Sam37/metaxin_N"/>
</dbReference>
<gene>
    <name evidence="10" type="ORF">CALVIDRAFT_535958</name>
</gene>
<dbReference type="AlphaFoldDB" id="A0A167NM78"/>
<evidence type="ECO:0000256" key="3">
    <source>
        <dbReference type="ARBA" id="ARBA00022448"/>
    </source>
</evidence>
<evidence type="ECO:0000256" key="7">
    <source>
        <dbReference type="ARBA" id="ARBA00023136"/>
    </source>
</evidence>
<organism evidence="10 11">
    <name type="scientific">Calocera viscosa (strain TUFC12733)</name>
    <dbReference type="NCBI Taxonomy" id="1330018"/>
    <lineage>
        <taxon>Eukaryota</taxon>
        <taxon>Fungi</taxon>
        <taxon>Dikarya</taxon>
        <taxon>Basidiomycota</taxon>
        <taxon>Agaricomycotina</taxon>
        <taxon>Dacrymycetes</taxon>
        <taxon>Dacrymycetales</taxon>
        <taxon>Dacrymycetaceae</taxon>
        <taxon>Calocera</taxon>
    </lineage>
</organism>
<evidence type="ECO:0000256" key="5">
    <source>
        <dbReference type="ARBA" id="ARBA00022927"/>
    </source>
</evidence>
<dbReference type="Pfam" id="PF17171">
    <property type="entry name" value="GST_C_6"/>
    <property type="match status" value="1"/>
</dbReference>
<dbReference type="GO" id="GO:0007005">
    <property type="term" value="P:mitochondrion organization"/>
    <property type="evidence" value="ECO:0007669"/>
    <property type="project" value="TreeGrafter"/>
</dbReference>
<evidence type="ECO:0000259" key="9">
    <source>
        <dbReference type="Pfam" id="PF17171"/>
    </source>
</evidence>
<proteinExistence type="inferred from homology"/>
<dbReference type="InterPro" id="IPR036282">
    <property type="entry name" value="Glutathione-S-Trfase_C_sf"/>
</dbReference>
<dbReference type="PANTHER" id="PTHR12289">
    <property type="entry name" value="METAXIN RELATED"/>
    <property type="match status" value="1"/>
</dbReference>
<accession>A0A167NM78</accession>
<dbReference type="GO" id="GO:0001401">
    <property type="term" value="C:SAM complex"/>
    <property type="evidence" value="ECO:0007669"/>
    <property type="project" value="InterPro"/>
</dbReference>
<dbReference type="Proteomes" id="UP000076738">
    <property type="component" value="Unassembled WGS sequence"/>
</dbReference>
<evidence type="ECO:0000256" key="4">
    <source>
        <dbReference type="ARBA" id="ARBA00022787"/>
    </source>
</evidence>